<dbReference type="Proteomes" id="UP000236311">
    <property type="component" value="Unassembled WGS sequence"/>
</dbReference>
<protein>
    <submittedName>
        <fullName evidence="1">Uncharacterized protein</fullName>
    </submittedName>
</protein>
<reference evidence="1 2" key="1">
    <citation type="submission" date="2018-01" db="EMBL/GenBank/DDBJ databases">
        <authorList>
            <person name="Gaut B.S."/>
            <person name="Morton B.R."/>
            <person name="Clegg M.T."/>
            <person name="Duvall M.R."/>
        </authorList>
    </citation>
    <scope>NUCLEOTIDE SEQUENCE [LARGE SCALE GENOMIC DNA]</scope>
    <source>
        <strain evidence="1">GP69</strain>
    </source>
</reference>
<evidence type="ECO:0000313" key="1">
    <source>
        <dbReference type="EMBL" id="SOY28496.1"/>
    </source>
</evidence>
<evidence type="ECO:0000313" key="2">
    <source>
        <dbReference type="Proteomes" id="UP000236311"/>
    </source>
</evidence>
<dbReference type="EMBL" id="OFSM01000005">
    <property type="protein sequence ID" value="SOY28496.1"/>
    <property type="molecule type" value="Genomic_DNA"/>
</dbReference>
<proteinExistence type="predicted"/>
<gene>
    <name evidence="1" type="ORF">AMURIS_01205</name>
</gene>
<organism evidence="1 2">
    <name type="scientific">Acetatifactor muris</name>
    <dbReference type="NCBI Taxonomy" id="879566"/>
    <lineage>
        <taxon>Bacteria</taxon>
        <taxon>Bacillati</taxon>
        <taxon>Bacillota</taxon>
        <taxon>Clostridia</taxon>
        <taxon>Lachnospirales</taxon>
        <taxon>Lachnospiraceae</taxon>
        <taxon>Acetatifactor</taxon>
    </lineage>
</organism>
<accession>A0A2K4ZDF7</accession>
<keyword evidence="2" id="KW-1185">Reference proteome</keyword>
<sequence length="90" mass="10164">MRALSSENFFPEVCAEETLSNCRMRQFRAVAQRLNSSGPFSAQRTYGRAICVRKFSAHNSGTEGAAAELEIMDDKVTKAHERNFQESIFE</sequence>
<name>A0A2K4ZDF7_9FIRM</name>
<dbReference type="AlphaFoldDB" id="A0A2K4ZDF7"/>